<dbReference type="Gene3D" id="3.30.70.1230">
    <property type="entry name" value="Nucleotide cyclase"/>
    <property type="match status" value="1"/>
</dbReference>
<evidence type="ECO:0000313" key="5">
    <source>
        <dbReference type="EMBL" id="AGP32612.1"/>
    </source>
</evidence>
<dbReference type="AlphaFoldDB" id="S4XHK1"/>
<gene>
    <name evidence="5" type="ORF">SCE1572_30115</name>
</gene>
<protein>
    <submittedName>
        <fullName evidence="5">Chemotaxis protein CheY</fullName>
    </submittedName>
</protein>
<name>S4XHK1_SORCE</name>
<dbReference type="Proteomes" id="UP000014803">
    <property type="component" value="Chromosome"/>
</dbReference>
<dbReference type="CDD" id="cd19920">
    <property type="entry name" value="REC_PA4781-like"/>
    <property type="match status" value="1"/>
</dbReference>
<dbReference type="InterPro" id="IPR050697">
    <property type="entry name" value="Adenylyl/Guanylyl_Cyclase_3/4"/>
</dbReference>
<organism evidence="5 6">
    <name type="scientific">Sorangium cellulosum So0157-2</name>
    <dbReference type="NCBI Taxonomy" id="1254432"/>
    <lineage>
        <taxon>Bacteria</taxon>
        <taxon>Pseudomonadati</taxon>
        <taxon>Myxococcota</taxon>
        <taxon>Polyangia</taxon>
        <taxon>Polyangiales</taxon>
        <taxon>Polyangiaceae</taxon>
        <taxon>Sorangium</taxon>
    </lineage>
</organism>
<sequence length="448" mass="49636">MSEPRRRVLVVDDTPANRQVLVEHLDLFEIDSLTAEDGERALSLLQHESPDLILLDVVMPNINGFDVCRRLKESPATRDIPVIFMTSLTETADKITGFRVGGVDYVTKPIQHEELLARVTTHLSLRALQRALQAANSDLERRVAERTAELERLNEELLATNRAHGRFVPTEMLGLLGRDRAVDVALGDHVQVEMTVLFSDLRGFAALAEGMTPGEAFAFINAYLGRLSPIVRRHGGFIDKYIGDAIMALFPGKAEDAVRAAVAMQQAVRQFSEERRSMGLPSISMGIGIHTGSVMLGTIGEAERMEATVISDTVNQASRLERLAVRYGVAIVASEQTMAALHGRDGHGHRFLDRVRLKGKREPVSVFEVFDGDPPETIERKRKTRALFEQALSDYYARRFAEANLGIAHVLLYNPADRAVQVYQQRIAHLMANGAPAGWTGVEVLTEK</sequence>
<evidence type="ECO:0000256" key="2">
    <source>
        <dbReference type="SAM" id="Coils"/>
    </source>
</evidence>
<evidence type="ECO:0000256" key="1">
    <source>
        <dbReference type="PROSITE-ProRule" id="PRU00169"/>
    </source>
</evidence>
<dbReference type="GO" id="GO:0006171">
    <property type="term" value="P:cAMP biosynthetic process"/>
    <property type="evidence" value="ECO:0007669"/>
    <property type="project" value="TreeGrafter"/>
</dbReference>
<evidence type="ECO:0000259" key="3">
    <source>
        <dbReference type="PROSITE" id="PS50110"/>
    </source>
</evidence>
<feature type="modified residue" description="4-aspartylphosphate" evidence="1">
    <location>
        <position position="56"/>
    </location>
</feature>
<dbReference type="SUPFAM" id="SSF52172">
    <property type="entry name" value="CheY-like"/>
    <property type="match status" value="1"/>
</dbReference>
<dbReference type="GO" id="GO:0000160">
    <property type="term" value="P:phosphorelay signal transduction system"/>
    <property type="evidence" value="ECO:0007669"/>
    <property type="project" value="InterPro"/>
</dbReference>
<dbReference type="InterPro" id="IPR001054">
    <property type="entry name" value="A/G_cyclase"/>
</dbReference>
<accession>S4XHK1</accession>
<evidence type="ECO:0000313" key="6">
    <source>
        <dbReference type="Proteomes" id="UP000014803"/>
    </source>
</evidence>
<dbReference type="InterPro" id="IPR011006">
    <property type="entry name" value="CheY-like_superfamily"/>
</dbReference>
<proteinExistence type="predicted"/>
<dbReference type="SMART" id="SM00044">
    <property type="entry name" value="CYCc"/>
    <property type="match status" value="1"/>
</dbReference>
<dbReference type="PANTHER" id="PTHR43081:SF1">
    <property type="entry name" value="ADENYLATE CYCLASE, TERMINAL-DIFFERENTIATION SPECIFIC"/>
    <property type="match status" value="1"/>
</dbReference>
<feature type="domain" description="Guanylate cyclase" evidence="4">
    <location>
        <begin position="195"/>
        <end position="321"/>
    </location>
</feature>
<dbReference type="Pfam" id="PF00072">
    <property type="entry name" value="Response_reg"/>
    <property type="match status" value="1"/>
</dbReference>
<dbReference type="PANTHER" id="PTHR43081">
    <property type="entry name" value="ADENYLATE CYCLASE, TERMINAL-DIFFERENTIATION SPECIFIC-RELATED"/>
    <property type="match status" value="1"/>
</dbReference>
<dbReference type="STRING" id="1254432.SCE1572_30115"/>
<dbReference type="SMART" id="SM00448">
    <property type="entry name" value="REC"/>
    <property type="match status" value="1"/>
</dbReference>
<feature type="domain" description="Response regulatory" evidence="3">
    <location>
        <begin position="7"/>
        <end position="123"/>
    </location>
</feature>
<dbReference type="EMBL" id="CP003969">
    <property type="protein sequence ID" value="AGP32612.1"/>
    <property type="molecule type" value="Genomic_DNA"/>
</dbReference>
<dbReference type="InterPro" id="IPR001789">
    <property type="entry name" value="Sig_transdc_resp-reg_receiver"/>
</dbReference>
<keyword evidence="1" id="KW-0597">Phosphoprotein</keyword>
<dbReference type="GO" id="GO:0004016">
    <property type="term" value="F:adenylate cyclase activity"/>
    <property type="evidence" value="ECO:0007669"/>
    <property type="project" value="UniProtKB-ARBA"/>
</dbReference>
<dbReference type="SUPFAM" id="SSF55073">
    <property type="entry name" value="Nucleotide cyclase"/>
    <property type="match status" value="1"/>
</dbReference>
<dbReference type="HOGENOM" id="CLU_000445_110_2_7"/>
<dbReference type="eggNOG" id="COG2114">
    <property type="taxonomic scope" value="Bacteria"/>
</dbReference>
<feature type="coiled-coil region" evidence="2">
    <location>
        <begin position="125"/>
        <end position="163"/>
    </location>
</feature>
<dbReference type="InterPro" id="IPR029787">
    <property type="entry name" value="Nucleotide_cyclase"/>
</dbReference>
<dbReference type="PROSITE" id="PS50125">
    <property type="entry name" value="GUANYLATE_CYCLASE_2"/>
    <property type="match status" value="1"/>
</dbReference>
<dbReference type="PROSITE" id="PS50110">
    <property type="entry name" value="RESPONSE_REGULATORY"/>
    <property type="match status" value="1"/>
</dbReference>
<dbReference type="eggNOG" id="COG3437">
    <property type="taxonomic scope" value="Bacteria"/>
</dbReference>
<reference evidence="5 6" key="1">
    <citation type="journal article" date="2013" name="Sci. Rep.">
        <title>Extraordinary expansion of a Sorangium cellulosum genome from an alkaline milieu.</title>
        <authorList>
            <person name="Han K."/>
            <person name="Li Z.F."/>
            <person name="Peng R."/>
            <person name="Zhu L.P."/>
            <person name="Zhou T."/>
            <person name="Wang L.G."/>
            <person name="Li S.G."/>
            <person name="Zhang X.B."/>
            <person name="Hu W."/>
            <person name="Wu Z.H."/>
            <person name="Qin N."/>
            <person name="Li Y.Z."/>
        </authorList>
    </citation>
    <scope>NUCLEOTIDE SEQUENCE [LARGE SCALE GENOMIC DNA]</scope>
    <source>
        <strain evidence="5 6">So0157-2</strain>
    </source>
</reference>
<dbReference type="KEGG" id="scu:SCE1572_30115"/>
<dbReference type="PATRIC" id="fig|1254432.3.peg.6800"/>
<dbReference type="RefSeq" id="WP_020737931.1">
    <property type="nucleotide sequence ID" value="NC_021658.1"/>
</dbReference>
<evidence type="ECO:0000259" key="4">
    <source>
        <dbReference type="PROSITE" id="PS50125"/>
    </source>
</evidence>
<keyword evidence="2" id="KW-0175">Coiled coil</keyword>
<dbReference type="CDD" id="cd07302">
    <property type="entry name" value="CHD"/>
    <property type="match status" value="1"/>
</dbReference>
<dbReference type="Pfam" id="PF00211">
    <property type="entry name" value="Guanylate_cyc"/>
    <property type="match status" value="1"/>
</dbReference>
<dbReference type="Gene3D" id="3.40.50.2300">
    <property type="match status" value="1"/>
</dbReference>